<organism evidence="3">
    <name type="scientific">viral metagenome</name>
    <dbReference type="NCBI Taxonomy" id="1070528"/>
    <lineage>
        <taxon>unclassified sequences</taxon>
        <taxon>metagenomes</taxon>
        <taxon>organismal metagenomes</taxon>
    </lineage>
</organism>
<sequence length="271" mass="30610">MYKHKNILITGASSGLGRNIALHYAKEGGRIINISRSIPKMETLQKELCQQNTNKHMYFSADVSNYQEIKMIQKEMSTQRIYPDIIINNAAGNFLCPFNKLTPNGWNRVIDIVLNGTFNIYHLFGKQLIDKKRPGIFLNISTTYSETGSALVIPSSVAKAGVDNLMKGLTVEWSQYNIRMVGIAPGPIAASGGASKLDPFHIFKYYNNYVNPRRRMCSQDEISELAMYLTSDKADYIHGEIVRIDGGEVVKNSGEFNFLTNIPYYEKMMKK</sequence>
<keyword evidence="2" id="KW-0560">Oxidoreductase</keyword>
<name>A0A6C0KJ95_9ZZZZ</name>
<dbReference type="Pfam" id="PF13561">
    <property type="entry name" value="adh_short_C2"/>
    <property type="match status" value="1"/>
</dbReference>
<reference evidence="3" key="1">
    <citation type="journal article" date="2020" name="Nature">
        <title>Giant virus diversity and host interactions through global metagenomics.</title>
        <authorList>
            <person name="Schulz F."/>
            <person name="Roux S."/>
            <person name="Paez-Espino D."/>
            <person name="Jungbluth S."/>
            <person name="Walsh D.A."/>
            <person name="Denef V.J."/>
            <person name="McMahon K.D."/>
            <person name="Konstantinidis K.T."/>
            <person name="Eloe-Fadrosh E.A."/>
            <person name="Kyrpides N.C."/>
            <person name="Woyke T."/>
        </authorList>
    </citation>
    <scope>NUCLEOTIDE SEQUENCE</scope>
    <source>
        <strain evidence="3">GVMAG-S-3300012919-55</strain>
    </source>
</reference>
<evidence type="ECO:0000256" key="1">
    <source>
        <dbReference type="ARBA" id="ARBA00022857"/>
    </source>
</evidence>
<dbReference type="InterPro" id="IPR002347">
    <property type="entry name" value="SDR_fam"/>
</dbReference>
<dbReference type="PANTHER" id="PTHR43296:SF2">
    <property type="entry name" value="PEROXISOMAL 2,4-DIENOYL-COA REDUCTASE [(3E)-ENOYL-COA-PRODUCING]"/>
    <property type="match status" value="1"/>
</dbReference>
<accession>A0A6C0KJ95</accession>
<dbReference type="GO" id="GO:0005777">
    <property type="term" value="C:peroxisome"/>
    <property type="evidence" value="ECO:0007669"/>
    <property type="project" value="TreeGrafter"/>
</dbReference>
<dbReference type="PRINTS" id="PR00081">
    <property type="entry name" value="GDHRDH"/>
</dbReference>
<dbReference type="InterPro" id="IPR045017">
    <property type="entry name" value="DECR2-like"/>
</dbReference>
<evidence type="ECO:0000313" key="3">
    <source>
        <dbReference type="EMBL" id="QHU17709.1"/>
    </source>
</evidence>
<dbReference type="PANTHER" id="PTHR43296">
    <property type="entry name" value="PEROXISOMAL 2,4-DIENOYL-COA REDUCTASE"/>
    <property type="match status" value="1"/>
</dbReference>
<dbReference type="GO" id="GO:0009062">
    <property type="term" value="P:fatty acid catabolic process"/>
    <property type="evidence" value="ECO:0007669"/>
    <property type="project" value="InterPro"/>
</dbReference>
<keyword evidence="1" id="KW-0521">NADP</keyword>
<protein>
    <recommendedName>
        <fullName evidence="4">2,4-dienoyl-CoA reductase</fullName>
    </recommendedName>
</protein>
<proteinExistence type="predicted"/>
<dbReference type="InterPro" id="IPR036291">
    <property type="entry name" value="NAD(P)-bd_dom_sf"/>
</dbReference>
<evidence type="ECO:0008006" key="4">
    <source>
        <dbReference type="Google" id="ProtNLM"/>
    </source>
</evidence>
<dbReference type="EMBL" id="MN740917">
    <property type="protein sequence ID" value="QHU17709.1"/>
    <property type="molecule type" value="Genomic_DNA"/>
</dbReference>
<dbReference type="AlphaFoldDB" id="A0A6C0KJ95"/>
<evidence type="ECO:0000256" key="2">
    <source>
        <dbReference type="ARBA" id="ARBA00023002"/>
    </source>
</evidence>
<dbReference type="SUPFAM" id="SSF51735">
    <property type="entry name" value="NAD(P)-binding Rossmann-fold domains"/>
    <property type="match status" value="1"/>
</dbReference>
<dbReference type="Gene3D" id="3.40.50.720">
    <property type="entry name" value="NAD(P)-binding Rossmann-like Domain"/>
    <property type="match status" value="1"/>
</dbReference>
<dbReference type="GO" id="GO:0008670">
    <property type="term" value="F:2,4-dienoyl-CoA reductase (NADPH) activity"/>
    <property type="evidence" value="ECO:0007669"/>
    <property type="project" value="InterPro"/>
</dbReference>